<protein>
    <submittedName>
        <fullName evidence="1">Uncharacterized protein</fullName>
    </submittedName>
</protein>
<evidence type="ECO:0000313" key="2">
    <source>
        <dbReference type="Proteomes" id="UP000053820"/>
    </source>
</evidence>
<name>A0A0C9WAI5_9AGAM</name>
<reference evidence="1 2" key="1">
    <citation type="submission" date="2014-04" db="EMBL/GenBank/DDBJ databases">
        <title>Evolutionary Origins and Diversification of the Mycorrhizal Mutualists.</title>
        <authorList>
            <consortium name="DOE Joint Genome Institute"/>
            <consortium name="Mycorrhizal Genomics Consortium"/>
            <person name="Kohler A."/>
            <person name="Kuo A."/>
            <person name="Nagy L.G."/>
            <person name="Floudas D."/>
            <person name="Copeland A."/>
            <person name="Barry K.W."/>
            <person name="Cichocki N."/>
            <person name="Veneault-Fourrey C."/>
            <person name="LaButti K."/>
            <person name="Lindquist E.A."/>
            <person name="Lipzen A."/>
            <person name="Lundell T."/>
            <person name="Morin E."/>
            <person name="Murat C."/>
            <person name="Riley R."/>
            <person name="Ohm R."/>
            <person name="Sun H."/>
            <person name="Tunlid A."/>
            <person name="Henrissat B."/>
            <person name="Grigoriev I.V."/>
            <person name="Hibbett D.S."/>
            <person name="Martin F."/>
        </authorList>
    </citation>
    <scope>NUCLEOTIDE SEQUENCE [LARGE SCALE GENOMIC DNA]</scope>
    <source>
        <strain evidence="1 2">MD-312</strain>
    </source>
</reference>
<keyword evidence="2" id="KW-1185">Reference proteome</keyword>
<dbReference type="AlphaFoldDB" id="A0A0C9WAI5"/>
<dbReference type="Proteomes" id="UP000053820">
    <property type="component" value="Unassembled WGS sequence"/>
</dbReference>
<accession>A0A0C9WAI5</accession>
<gene>
    <name evidence="1" type="ORF">HYDPIDRAFT_117029</name>
</gene>
<feature type="non-terminal residue" evidence="1">
    <location>
        <position position="50"/>
    </location>
</feature>
<dbReference type="EMBL" id="KN839871">
    <property type="protein sequence ID" value="KIJ60521.1"/>
    <property type="molecule type" value="Genomic_DNA"/>
</dbReference>
<proteinExistence type="predicted"/>
<evidence type="ECO:0000313" key="1">
    <source>
        <dbReference type="EMBL" id="KIJ60521.1"/>
    </source>
</evidence>
<organism evidence="1 2">
    <name type="scientific">Hydnomerulius pinastri MD-312</name>
    <dbReference type="NCBI Taxonomy" id="994086"/>
    <lineage>
        <taxon>Eukaryota</taxon>
        <taxon>Fungi</taxon>
        <taxon>Dikarya</taxon>
        <taxon>Basidiomycota</taxon>
        <taxon>Agaricomycotina</taxon>
        <taxon>Agaricomycetes</taxon>
        <taxon>Agaricomycetidae</taxon>
        <taxon>Boletales</taxon>
        <taxon>Boletales incertae sedis</taxon>
        <taxon>Leucogyrophana</taxon>
    </lineage>
</organism>
<sequence>MPTTEDWAKFTPQPTLRRARSSSNIQRIIHRCFLRPRATVDLILYCASGG</sequence>
<dbReference type="HOGENOM" id="CLU_3129744_0_0_1"/>